<evidence type="ECO:0000313" key="3">
    <source>
        <dbReference type="EMBL" id="MCN9243387.1"/>
    </source>
</evidence>
<keyword evidence="3" id="KW-0378">Hydrolase</keyword>
<dbReference type="EMBL" id="JAMWMR010000021">
    <property type="protein sequence ID" value="MCN9243387.1"/>
    <property type="molecule type" value="Genomic_DNA"/>
</dbReference>
<accession>A0ABT0ZIG0</accession>
<feature type="chain" id="PRO_5046668446" evidence="1">
    <location>
        <begin position="30"/>
        <end position="270"/>
    </location>
</feature>
<dbReference type="PANTHER" id="PTHR37981:SF1">
    <property type="entry name" value="SGNH HYDROLASE-TYPE ESTERASE DOMAIN-CONTAINING PROTEIN"/>
    <property type="match status" value="1"/>
</dbReference>
<protein>
    <submittedName>
        <fullName evidence="3">SGNH/GDSL hydrolase family protein</fullName>
    </submittedName>
</protein>
<dbReference type="Proteomes" id="UP001523219">
    <property type="component" value="Unassembled WGS sequence"/>
</dbReference>
<dbReference type="Gene3D" id="3.40.50.1110">
    <property type="entry name" value="SGNH hydrolase"/>
    <property type="match status" value="1"/>
</dbReference>
<dbReference type="SUPFAM" id="SSF52266">
    <property type="entry name" value="SGNH hydrolase"/>
    <property type="match status" value="1"/>
</dbReference>
<dbReference type="GO" id="GO:0016787">
    <property type="term" value="F:hydrolase activity"/>
    <property type="evidence" value="ECO:0007669"/>
    <property type="project" value="UniProtKB-KW"/>
</dbReference>
<dbReference type="InterPro" id="IPR013830">
    <property type="entry name" value="SGNH_hydro"/>
</dbReference>
<dbReference type="InterPro" id="IPR036514">
    <property type="entry name" value="SGNH_hydro_sf"/>
</dbReference>
<dbReference type="CDD" id="cd01823">
    <property type="entry name" value="SEST_like"/>
    <property type="match status" value="1"/>
</dbReference>
<dbReference type="RefSeq" id="WP_252426762.1">
    <property type="nucleotide sequence ID" value="NZ_JAMWMR010000021.1"/>
</dbReference>
<evidence type="ECO:0000259" key="2">
    <source>
        <dbReference type="Pfam" id="PF13472"/>
    </source>
</evidence>
<organism evidence="3 4">
    <name type="scientific">Streptomyces macrolidinus</name>
    <dbReference type="NCBI Taxonomy" id="2952607"/>
    <lineage>
        <taxon>Bacteria</taxon>
        <taxon>Bacillati</taxon>
        <taxon>Actinomycetota</taxon>
        <taxon>Actinomycetes</taxon>
        <taxon>Kitasatosporales</taxon>
        <taxon>Streptomycetaceae</taxon>
        <taxon>Streptomyces</taxon>
    </lineage>
</organism>
<evidence type="ECO:0000313" key="4">
    <source>
        <dbReference type="Proteomes" id="UP001523219"/>
    </source>
</evidence>
<comment type="caution">
    <text evidence="3">The sequence shown here is derived from an EMBL/GenBank/DDBJ whole genome shotgun (WGS) entry which is preliminary data.</text>
</comment>
<feature type="domain" description="SGNH hydrolase-type esterase" evidence="2">
    <location>
        <begin position="41"/>
        <end position="259"/>
    </location>
</feature>
<evidence type="ECO:0000256" key="1">
    <source>
        <dbReference type="SAM" id="SignalP"/>
    </source>
</evidence>
<proteinExistence type="predicted"/>
<name>A0ABT0ZIG0_9ACTN</name>
<reference evidence="3 4" key="1">
    <citation type="submission" date="2022-05" db="EMBL/GenBank/DDBJ databases">
        <title>Streptomyces sp. nov. RY43-2 isolated from soil of a peat swamp forest.</title>
        <authorList>
            <person name="Kanchanasin P."/>
            <person name="Tanasupawat S."/>
            <person name="Phongsopitanun W."/>
        </authorList>
    </citation>
    <scope>NUCLEOTIDE SEQUENCE [LARGE SCALE GENOMIC DNA]</scope>
    <source>
        <strain evidence="3 4">RY43-2</strain>
    </source>
</reference>
<sequence>MRQSRIAAGVTSLLLTAACALTGATSAQALPHTAAARGYVALGDSYSAGVGAGRYLGSSGDCLRSSQAYPALWAAAHARSSFSFTACNGAHTTDVLGRQLGPLNRSTGLVSVTAGGSDSGFSSVMKNCVLRGTSACLTSVAGARRYMDKTLPRDLDRLYTGIRRKAPVAHVVVMGYPHLYQLNGRCAAGLAETSRSAVNNAVDHLNTVIAKRAADHGFTFTDVRAAFRGHEICSTSPWMRSINLLAPVESYHPTALGHSRGYLPLFNRTT</sequence>
<gene>
    <name evidence="3" type="ORF">NGF19_21810</name>
</gene>
<dbReference type="PANTHER" id="PTHR37981">
    <property type="entry name" value="LIPASE 2"/>
    <property type="match status" value="1"/>
</dbReference>
<keyword evidence="4" id="KW-1185">Reference proteome</keyword>
<dbReference type="InterPro" id="IPR037460">
    <property type="entry name" value="SEST-like"/>
</dbReference>
<dbReference type="PROSITE" id="PS51257">
    <property type="entry name" value="PROKAR_LIPOPROTEIN"/>
    <property type="match status" value="1"/>
</dbReference>
<dbReference type="Pfam" id="PF13472">
    <property type="entry name" value="Lipase_GDSL_2"/>
    <property type="match status" value="1"/>
</dbReference>
<keyword evidence="1" id="KW-0732">Signal</keyword>
<feature type="signal peptide" evidence="1">
    <location>
        <begin position="1"/>
        <end position="29"/>
    </location>
</feature>